<dbReference type="Pfam" id="PF24994">
    <property type="entry name" value="GIL1_IRKI_C"/>
    <property type="match status" value="1"/>
</dbReference>
<protein>
    <recommendedName>
        <fullName evidence="1">GIL1/IRKI C-terminal domain-containing protein</fullName>
    </recommendedName>
</protein>
<evidence type="ECO:0000259" key="1">
    <source>
        <dbReference type="Pfam" id="PF24994"/>
    </source>
</evidence>
<feature type="domain" description="GIL1/IRKI C-terminal" evidence="1">
    <location>
        <begin position="441"/>
        <end position="476"/>
    </location>
</feature>
<reference evidence="2 3" key="1">
    <citation type="submission" date="2024-09" db="EMBL/GenBank/DDBJ databases">
        <title>Chromosome-scale assembly of Riccia sorocarpa.</title>
        <authorList>
            <person name="Paukszto L."/>
        </authorList>
    </citation>
    <scope>NUCLEOTIDE SEQUENCE [LARGE SCALE GENOMIC DNA]</scope>
    <source>
        <strain evidence="2">LP-2024</strain>
        <tissue evidence="2">Aerial parts of the thallus</tissue>
    </source>
</reference>
<dbReference type="PANTHER" id="PTHR31161">
    <property type="entry name" value="PROTEIN GRAVITROPIC IN THE LIGHT 1"/>
    <property type="match status" value="1"/>
</dbReference>
<evidence type="ECO:0000313" key="3">
    <source>
        <dbReference type="Proteomes" id="UP001633002"/>
    </source>
</evidence>
<dbReference type="EMBL" id="JBJQOH010000008">
    <property type="protein sequence ID" value="KAL3677449.1"/>
    <property type="molecule type" value="Genomic_DNA"/>
</dbReference>
<dbReference type="AlphaFoldDB" id="A0ABD3GJU3"/>
<dbReference type="Proteomes" id="UP001633002">
    <property type="component" value="Unassembled WGS sequence"/>
</dbReference>
<proteinExistence type="predicted"/>
<sequence length="478" mass="54008">MVKKVRKKKSDASTMEAAEAVAGSCSSDAVDTLLIPSTKTSKRPRLPHQPKQFARFKGSISKLINEKLSDKMEEMLHVVMDMVRVVTGIEFIVSSKGAVVRTTKTARRYIHWKRKKVSVHIESLNESLTRLGELVLKVPRNLSDEIETSVYSLVLKHLEPPLSFLRQEREKVELCKRELDETGKAKACAAGRGDTAVHSRFHSENRRAANEGLSEELGVYIFDSEQKPSPRSLLQRCDEGGFYSGEVLNPKDLVNAVTMVRTHMTSFSKCFSNALQADANAESRAVLNSRWSSVQFIRKHHVVSYGLKASLGKILYRGFENEDFRSGIIGDVDPHKRRQAFTEYFRLYKDRLWDDLSRDELFSTFTQIKLRRLAKKFRMRVGHDSRKNVTTQILEDFGGPQLVAAFNCVVVGAWLLHKVAFAFLTPATILRFGSSSVVYTDYMDPVEERDDGFVKVGFTVSPGFRLGQTVTKAEVYPG</sequence>
<comment type="caution">
    <text evidence="2">The sequence shown here is derived from an EMBL/GenBank/DDBJ whole genome shotgun (WGS) entry which is preliminary data.</text>
</comment>
<gene>
    <name evidence="2" type="ORF">R1sor_027397</name>
</gene>
<evidence type="ECO:0000313" key="2">
    <source>
        <dbReference type="EMBL" id="KAL3677449.1"/>
    </source>
</evidence>
<keyword evidence="3" id="KW-1185">Reference proteome</keyword>
<name>A0ABD3GJU3_9MARC</name>
<accession>A0ABD3GJU3</accession>
<dbReference type="InterPro" id="IPR040225">
    <property type="entry name" value="GIL1-like"/>
</dbReference>
<organism evidence="2 3">
    <name type="scientific">Riccia sorocarpa</name>
    <dbReference type="NCBI Taxonomy" id="122646"/>
    <lineage>
        <taxon>Eukaryota</taxon>
        <taxon>Viridiplantae</taxon>
        <taxon>Streptophyta</taxon>
        <taxon>Embryophyta</taxon>
        <taxon>Marchantiophyta</taxon>
        <taxon>Marchantiopsida</taxon>
        <taxon>Marchantiidae</taxon>
        <taxon>Marchantiales</taxon>
        <taxon>Ricciaceae</taxon>
        <taxon>Riccia</taxon>
    </lineage>
</organism>
<dbReference type="InterPro" id="IPR056813">
    <property type="entry name" value="GIL1_IRKI_C"/>
</dbReference>